<dbReference type="SUPFAM" id="SSF101912">
    <property type="entry name" value="Sema domain"/>
    <property type="match status" value="1"/>
</dbReference>
<dbReference type="WBParaSite" id="NBR_0000344501-mRNA-1">
    <property type="protein sequence ID" value="NBR_0000344501-mRNA-1"/>
    <property type="gene ID" value="NBR_0000344501"/>
</dbReference>
<keyword evidence="2" id="KW-1185">Reference proteome</keyword>
<dbReference type="Gene3D" id="2.130.10.10">
    <property type="entry name" value="YVTN repeat-like/Quinoprotein amine dehydrogenase"/>
    <property type="match status" value="1"/>
</dbReference>
<evidence type="ECO:0000313" key="2">
    <source>
        <dbReference type="Proteomes" id="UP000271162"/>
    </source>
</evidence>
<dbReference type="STRING" id="27835.A0A0N4XLP3"/>
<reference evidence="3" key="1">
    <citation type="submission" date="2017-02" db="UniProtKB">
        <authorList>
            <consortium name="WormBaseParasite"/>
        </authorList>
    </citation>
    <scope>IDENTIFICATION</scope>
</reference>
<dbReference type="Proteomes" id="UP000271162">
    <property type="component" value="Unassembled WGS sequence"/>
</dbReference>
<dbReference type="InterPro" id="IPR036352">
    <property type="entry name" value="Semap_dom_sf"/>
</dbReference>
<organism evidence="3">
    <name type="scientific">Nippostrongylus brasiliensis</name>
    <name type="common">Rat hookworm</name>
    <dbReference type="NCBI Taxonomy" id="27835"/>
    <lineage>
        <taxon>Eukaryota</taxon>
        <taxon>Metazoa</taxon>
        <taxon>Ecdysozoa</taxon>
        <taxon>Nematoda</taxon>
        <taxon>Chromadorea</taxon>
        <taxon>Rhabditida</taxon>
        <taxon>Rhabditina</taxon>
        <taxon>Rhabditomorpha</taxon>
        <taxon>Strongyloidea</taxon>
        <taxon>Heligmosomidae</taxon>
        <taxon>Nippostrongylus</taxon>
    </lineage>
</organism>
<gene>
    <name evidence="1" type="ORF">NBR_LOCUS3446</name>
</gene>
<evidence type="ECO:0000313" key="1">
    <source>
        <dbReference type="EMBL" id="VDL67035.1"/>
    </source>
</evidence>
<reference evidence="1 2" key="2">
    <citation type="submission" date="2018-11" db="EMBL/GenBank/DDBJ databases">
        <authorList>
            <consortium name="Pathogen Informatics"/>
        </authorList>
    </citation>
    <scope>NUCLEOTIDE SEQUENCE [LARGE SCALE GENOMIC DNA]</scope>
</reference>
<name>A0A0N4XLP3_NIPBR</name>
<sequence>MQRLKLTFWYNIDRCRGGADSIGLPHIGRDSKCINKSRIPLDEETCELGVGGSIEAVEIAVAEVEAKISSLGGVSQPRILLAGTDDGRILQVSRRRYRKKTTPRFFSLRTPEDLRKVSFVKFIFIC</sequence>
<dbReference type="InterPro" id="IPR015943">
    <property type="entry name" value="WD40/YVTN_repeat-like_dom_sf"/>
</dbReference>
<protein>
    <submittedName>
        <fullName evidence="3">Sema domain-containing protein</fullName>
    </submittedName>
</protein>
<accession>A0A0N4XLP3</accession>
<dbReference type="AlphaFoldDB" id="A0A0N4XLP3"/>
<dbReference type="EMBL" id="UYSL01005146">
    <property type="protein sequence ID" value="VDL67035.1"/>
    <property type="molecule type" value="Genomic_DNA"/>
</dbReference>
<evidence type="ECO:0000313" key="3">
    <source>
        <dbReference type="WBParaSite" id="NBR_0000344501-mRNA-1"/>
    </source>
</evidence>
<proteinExistence type="predicted"/>